<name>A0A7V8FWW1_9BURK</name>
<comment type="caution">
    <text evidence="1">The sequence shown here is derived from an EMBL/GenBank/DDBJ whole genome shotgun (WGS) entry which is preliminary data.</text>
</comment>
<reference evidence="2" key="1">
    <citation type="journal article" date="2020" name="MBio">
        <title>Horizontal gene transfer to a defensive symbiont with a reduced genome amongst a multipartite beetle microbiome.</title>
        <authorList>
            <person name="Waterworth S.C."/>
            <person name="Florez L.V."/>
            <person name="Rees E.R."/>
            <person name="Hertweck C."/>
            <person name="Kaltenpoth M."/>
            <person name="Kwan J.C."/>
        </authorList>
    </citation>
    <scope>NUCLEOTIDE SEQUENCE [LARGE SCALE GENOMIC DNA]</scope>
</reference>
<dbReference type="AlphaFoldDB" id="A0A7V8FWW1"/>
<evidence type="ECO:0000313" key="1">
    <source>
        <dbReference type="EMBL" id="KAF1043852.1"/>
    </source>
</evidence>
<proteinExistence type="predicted"/>
<gene>
    <name evidence="1" type="ORF">GAK35_02000</name>
</gene>
<dbReference type="Proteomes" id="UP000462435">
    <property type="component" value="Unassembled WGS sequence"/>
</dbReference>
<organism evidence="1 2">
    <name type="scientific">Herbaspirillum frisingense</name>
    <dbReference type="NCBI Taxonomy" id="92645"/>
    <lineage>
        <taxon>Bacteria</taxon>
        <taxon>Pseudomonadati</taxon>
        <taxon>Pseudomonadota</taxon>
        <taxon>Betaproteobacteria</taxon>
        <taxon>Burkholderiales</taxon>
        <taxon>Oxalobacteraceae</taxon>
        <taxon>Herbaspirillum</taxon>
    </lineage>
</organism>
<sequence>MLARVSAVFLTAHTGARPLGAALGGMAGAAWGESAYILIARAGFCFRRR</sequence>
<accession>A0A7V8FWW1</accession>
<dbReference type="EMBL" id="WNDX01000052">
    <property type="protein sequence ID" value="KAF1043852.1"/>
    <property type="molecule type" value="Genomic_DNA"/>
</dbReference>
<protein>
    <submittedName>
        <fullName evidence="1">Uncharacterized protein</fullName>
    </submittedName>
</protein>
<evidence type="ECO:0000313" key="2">
    <source>
        <dbReference type="Proteomes" id="UP000462435"/>
    </source>
</evidence>